<organism evidence="1 2">
    <name type="scientific">Ramazzottius varieornatus</name>
    <name type="common">Water bear</name>
    <name type="synonym">Tardigrade</name>
    <dbReference type="NCBI Taxonomy" id="947166"/>
    <lineage>
        <taxon>Eukaryota</taxon>
        <taxon>Metazoa</taxon>
        <taxon>Ecdysozoa</taxon>
        <taxon>Tardigrada</taxon>
        <taxon>Eutardigrada</taxon>
        <taxon>Parachela</taxon>
        <taxon>Hypsibioidea</taxon>
        <taxon>Ramazzottiidae</taxon>
        <taxon>Ramazzottius</taxon>
    </lineage>
</organism>
<dbReference type="EMBL" id="BDGG01000003">
    <property type="protein sequence ID" value="GAU95881.1"/>
    <property type="molecule type" value="Genomic_DNA"/>
</dbReference>
<sequence>MCADPFAKKEGLASRNEHINLTVCWILEGDSYYSSYARTAAAVDLAITHSNRFILPENVQLQLVYQNAGPSCSDKQYSIISNVLQLMRSGVDCNVFLGVGCPSTAVALY</sequence>
<dbReference type="AlphaFoldDB" id="A0A1D1V2A7"/>
<dbReference type="Gene3D" id="3.40.50.2300">
    <property type="match status" value="1"/>
</dbReference>
<name>A0A1D1V2A7_RAMVA</name>
<dbReference type="Proteomes" id="UP000186922">
    <property type="component" value="Unassembled WGS sequence"/>
</dbReference>
<accession>A0A1D1V2A7</accession>
<gene>
    <name evidence="1" type="primary">RvY_07417-1</name>
    <name evidence="1" type="synonym">RvY_07417.1</name>
    <name evidence="1" type="ORF">RvY_07417</name>
</gene>
<evidence type="ECO:0000313" key="1">
    <source>
        <dbReference type="EMBL" id="GAU95881.1"/>
    </source>
</evidence>
<protein>
    <recommendedName>
        <fullName evidence="3">Receptor ligand binding region domain-containing protein</fullName>
    </recommendedName>
</protein>
<evidence type="ECO:0000313" key="2">
    <source>
        <dbReference type="Proteomes" id="UP000186922"/>
    </source>
</evidence>
<keyword evidence="2" id="KW-1185">Reference proteome</keyword>
<evidence type="ECO:0008006" key="3">
    <source>
        <dbReference type="Google" id="ProtNLM"/>
    </source>
</evidence>
<reference evidence="1 2" key="1">
    <citation type="journal article" date="2016" name="Nat. Commun.">
        <title>Extremotolerant tardigrade genome and improved radiotolerance of human cultured cells by tardigrade-unique protein.</title>
        <authorList>
            <person name="Hashimoto T."/>
            <person name="Horikawa D.D."/>
            <person name="Saito Y."/>
            <person name="Kuwahara H."/>
            <person name="Kozuka-Hata H."/>
            <person name="Shin-I T."/>
            <person name="Minakuchi Y."/>
            <person name="Ohishi K."/>
            <person name="Motoyama A."/>
            <person name="Aizu T."/>
            <person name="Enomoto A."/>
            <person name="Kondo K."/>
            <person name="Tanaka S."/>
            <person name="Hara Y."/>
            <person name="Koshikawa S."/>
            <person name="Sagara H."/>
            <person name="Miura T."/>
            <person name="Yokobori S."/>
            <person name="Miyagawa K."/>
            <person name="Suzuki Y."/>
            <person name="Kubo T."/>
            <person name="Oyama M."/>
            <person name="Kohara Y."/>
            <person name="Fujiyama A."/>
            <person name="Arakawa K."/>
            <person name="Katayama T."/>
            <person name="Toyoda A."/>
            <person name="Kunieda T."/>
        </authorList>
    </citation>
    <scope>NUCLEOTIDE SEQUENCE [LARGE SCALE GENOMIC DNA]</scope>
    <source>
        <strain evidence="1 2">YOKOZUNA-1</strain>
    </source>
</reference>
<comment type="caution">
    <text evidence="1">The sequence shown here is derived from an EMBL/GenBank/DDBJ whole genome shotgun (WGS) entry which is preliminary data.</text>
</comment>
<proteinExistence type="predicted"/>